<dbReference type="AlphaFoldDB" id="A0A9W6T1T1"/>
<sequence length="237" mass="26260">MSRSYQNQAETESLLGINSTTSTPPRPSPRRRQNIDDDFVRGTNLKRYTSNEIFRVANQSVDELLNEMKSQGQISADTSLLVSEAGTASPLTEPLKLEQQQQQQHQQSQQSISHHPSTPSKSSRLQEQYQDLNSEKLDRIIDHPHGPRVLRPSPIKTPNGKHVMVDSDSVHIALDELDSCSLKDAEKLSIDWSDVVPLKTLNTVGLTTGKPLPPIAHSCSLKSLPGLAYQQPVDSVI</sequence>
<feature type="compositionally biased region" description="Polar residues" evidence="1">
    <location>
        <begin position="116"/>
        <end position="128"/>
    </location>
</feature>
<comment type="caution">
    <text evidence="2">The sequence shown here is derived from an EMBL/GenBank/DDBJ whole genome shotgun (WGS) entry which is preliminary data.</text>
</comment>
<name>A0A9W6T1T1_AMBMO</name>
<accession>A0A9W6T1T1</accession>
<evidence type="ECO:0000313" key="2">
    <source>
        <dbReference type="EMBL" id="GME73991.1"/>
    </source>
</evidence>
<feature type="region of interest" description="Disordered" evidence="1">
    <location>
        <begin position="87"/>
        <end position="128"/>
    </location>
</feature>
<feature type="region of interest" description="Disordered" evidence="1">
    <location>
        <begin position="1"/>
        <end position="43"/>
    </location>
</feature>
<proteinExistence type="predicted"/>
<dbReference type="Proteomes" id="UP001165063">
    <property type="component" value="Unassembled WGS sequence"/>
</dbReference>
<protein>
    <submittedName>
        <fullName evidence="2">Unnamed protein product</fullName>
    </submittedName>
</protein>
<feature type="compositionally biased region" description="Low complexity" evidence="1">
    <location>
        <begin position="99"/>
        <end position="115"/>
    </location>
</feature>
<feature type="compositionally biased region" description="Polar residues" evidence="1">
    <location>
        <begin position="1"/>
        <end position="11"/>
    </location>
</feature>
<evidence type="ECO:0000313" key="3">
    <source>
        <dbReference type="Proteomes" id="UP001165063"/>
    </source>
</evidence>
<organism evidence="2 3">
    <name type="scientific">Ambrosiozyma monospora</name>
    <name type="common">Yeast</name>
    <name type="synonym">Endomycopsis monosporus</name>
    <dbReference type="NCBI Taxonomy" id="43982"/>
    <lineage>
        <taxon>Eukaryota</taxon>
        <taxon>Fungi</taxon>
        <taxon>Dikarya</taxon>
        <taxon>Ascomycota</taxon>
        <taxon>Saccharomycotina</taxon>
        <taxon>Pichiomycetes</taxon>
        <taxon>Pichiales</taxon>
        <taxon>Pichiaceae</taxon>
        <taxon>Ambrosiozyma</taxon>
    </lineage>
</organism>
<evidence type="ECO:0000256" key="1">
    <source>
        <dbReference type="SAM" id="MobiDB-lite"/>
    </source>
</evidence>
<keyword evidence="3" id="KW-1185">Reference proteome</keyword>
<reference evidence="2" key="1">
    <citation type="submission" date="2023-04" db="EMBL/GenBank/DDBJ databases">
        <title>Ambrosiozyma monospora NBRC 1965.</title>
        <authorList>
            <person name="Ichikawa N."/>
            <person name="Sato H."/>
            <person name="Tonouchi N."/>
        </authorList>
    </citation>
    <scope>NUCLEOTIDE SEQUENCE</scope>
    <source>
        <strain evidence="2">NBRC 1965</strain>
    </source>
</reference>
<gene>
    <name evidence="2" type="ORF">Amon01_000941800</name>
</gene>
<dbReference type="EMBL" id="BSXU01011104">
    <property type="protein sequence ID" value="GME73991.1"/>
    <property type="molecule type" value="Genomic_DNA"/>
</dbReference>